<feature type="compositionally biased region" description="Basic and acidic residues" evidence="1">
    <location>
        <begin position="1378"/>
        <end position="1416"/>
    </location>
</feature>
<feature type="compositionally biased region" description="Basic and acidic residues" evidence="1">
    <location>
        <begin position="442"/>
        <end position="455"/>
    </location>
</feature>
<feature type="chain" id="PRO_5029504464" evidence="2">
    <location>
        <begin position="25"/>
        <end position="2372"/>
    </location>
</feature>
<name>A0A7M5V535_9CNID</name>
<feature type="compositionally biased region" description="Basic and acidic residues" evidence="1">
    <location>
        <begin position="941"/>
        <end position="950"/>
    </location>
</feature>
<feature type="region of interest" description="Disordered" evidence="1">
    <location>
        <begin position="297"/>
        <end position="462"/>
    </location>
</feature>
<feature type="compositionally biased region" description="Basic and acidic residues" evidence="1">
    <location>
        <begin position="341"/>
        <end position="360"/>
    </location>
</feature>
<feature type="region of interest" description="Disordered" evidence="1">
    <location>
        <begin position="731"/>
        <end position="2260"/>
    </location>
</feature>
<feature type="compositionally biased region" description="Basic and acidic residues" evidence="1">
    <location>
        <begin position="1468"/>
        <end position="1487"/>
    </location>
</feature>
<feature type="compositionally biased region" description="Basic and acidic residues" evidence="1">
    <location>
        <begin position="532"/>
        <end position="543"/>
    </location>
</feature>
<feature type="compositionally biased region" description="Basic and acidic residues" evidence="1">
    <location>
        <begin position="1559"/>
        <end position="1580"/>
    </location>
</feature>
<feature type="compositionally biased region" description="Basic and acidic residues" evidence="1">
    <location>
        <begin position="1198"/>
        <end position="1207"/>
    </location>
</feature>
<feature type="compositionally biased region" description="Polar residues" evidence="1">
    <location>
        <begin position="732"/>
        <end position="758"/>
    </location>
</feature>
<feature type="region of interest" description="Disordered" evidence="1">
    <location>
        <begin position="478"/>
        <end position="589"/>
    </location>
</feature>
<evidence type="ECO:0000313" key="3">
    <source>
        <dbReference type="EnsemblMetazoa" id="CLYHEMP002601.1"/>
    </source>
</evidence>
<dbReference type="EnsemblMetazoa" id="CLYHEMT002601.1">
    <property type="protein sequence ID" value="CLYHEMP002601.1"/>
    <property type="gene ID" value="CLYHEMG002601"/>
</dbReference>
<evidence type="ECO:0000313" key="4">
    <source>
        <dbReference type="Proteomes" id="UP000594262"/>
    </source>
</evidence>
<protein>
    <submittedName>
        <fullName evidence="3">Uncharacterized protein</fullName>
    </submittedName>
</protein>
<feature type="signal peptide" evidence="2">
    <location>
        <begin position="1"/>
        <end position="24"/>
    </location>
</feature>
<feature type="compositionally biased region" description="Basic and acidic residues" evidence="1">
    <location>
        <begin position="1799"/>
        <end position="2175"/>
    </location>
</feature>
<feature type="compositionally biased region" description="Basic and acidic residues" evidence="1">
    <location>
        <begin position="1682"/>
        <end position="1700"/>
    </location>
</feature>
<feature type="compositionally biased region" description="Basic and acidic residues" evidence="1">
    <location>
        <begin position="418"/>
        <end position="434"/>
    </location>
</feature>
<feature type="compositionally biased region" description="Basic and acidic residues" evidence="1">
    <location>
        <begin position="1256"/>
        <end position="1265"/>
    </location>
</feature>
<feature type="compositionally biased region" description="Polar residues" evidence="1">
    <location>
        <begin position="919"/>
        <end position="930"/>
    </location>
</feature>
<feature type="compositionally biased region" description="Basic and acidic residues" evidence="1">
    <location>
        <begin position="1217"/>
        <end position="1228"/>
    </location>
</feature>
<feature type="region of interest" description="Disordered" evidence="1">
    <location>
        <begin position="227"/>
        <end position="256"/>
    </location>
</feature>
<evidence type="ECO:0000256" key="2">
    <source>
        <dbReference type="SAM" id="SignalP"/>
    </source>
</evidence>
<reference evidence="3" key="1">
    <citation type="submission" date="2021-01" db="UniProtKB">
        <authorList>
            <consortium name="EnsemblMetazoa"/>
        </authorList>
    </citation>
    <scope>IDENTIFICATION</scope>
</reference>
<evidence type="ECO:0000256" key="1">
    <source>
        <dbReference type="SAM" id="MobiDB-lite"/>
    </source>
</evidence>
<organism evidence="3 4">
    <name type="scientific">Clytia hemisphaerica</name>
    <dbReference type="NCBI Taxonomy" id="252671"/>
    <lineage>
        <taxon>Eukaryota</taxon>
        <taxon>Metazoa</taxon>
        <taxon>Cnidaria</taxon>
        <taxon>Hydrozoa</taxon>
        <taxon>Hydroidolina</taxon>
        <taxon>Leptothecata</taxon>
        <taxon>Obeliida</taxon>
        <taxon>Clytiidae</taxon>
        <taxon>Clytia</taxon>
    </lineage>
</organism>
<feature type="compositionally biased region" description="Basic and acidic residues" evidence="1">
    <location>
        <begin position="1022"/>
        <end position="1032"/>
    </location>
</feature>
<feature type="compositionally biased region" description="Acidic residues" evidence="1">
    <location>
        <begin position="393"/>
        <end position="405"/>
    </location>
</feature>
<dbReference type="Proteomes" id="UP000594262">
    <property type="component" value="Unplaced"/>
</dbReference>
<feature type="compositionally biased region" description="Basic and acidic residues" evidence="1">
    <location>
        <begin position="1729"/>
        <end position="1776"/>
    </location>
</feature>
<feature type="compositionally biased region" description="Basic residues" evidence="1">
    <location>
        <begin position="245"/>
        <end position="254"/>
    </location>
</feature>
<feature type="compositionally biased region" description="Polar residues" evidence="1">
    <location>
        <begin position="1229"/>
        <end position="1241"/>
    </location>
</feature>
<feature type="compositionally biased region" description="Basic and acidic residues" evidence="1">
    <location>
        <begin position="1424"/>
        <end position="1445"/>
    </location>
</feature>
<dbReference type="GeneID" id="136817338"/>
<feature type="compositionally biased region" description="Low complexity" evidence="1">
    <location>
        <begin position="1709"/>
        <end position="1723"/>
    </location>
</feature>
<dbReference type="RefSeq" id="XP_066929784.1">
    <property type="nucleotide sequence ID" value="XM_067073683.1"/>
</dbReference>
<feature type="compositionally biased region" description="Basic and acidic residues" evidence="1">
    <location>
        <begin position="2182"/>
        <end position="2198"/>
    </location>
</feature>
<feature type="compositionally biased region" description="Basic and acidic residues" evidence="1">
    <location>
        <begin position="2219"/>
        <end position="2236"/>
    </location>
</feature>
<feature type="compositionally biased region" description="Basic and acidic residues" evidence="1">
    <location>
        <begin position="889"/>
        <end position="911"/>
    </location>
</feature>
<keyword evidence="2" id="KW-0732">Signal</keyword>
<feature type="compositionally biased region" description="Basic and acidic residues" evidence="1">
    <location>
        <begin position="1629"/>
        <end position="1649"/>
    </location>
</feature>
<feature type="compositionally biased region" description="Basic and acidic residues" evidence="1">
    <location>
        <begin position="320"/>
        <end position="331"/>
    </location>
</feature>
<feature type="compositionally biased region" description="Polar residues" evidence="1">
    <location>
        <begin position="774"/>
        <end position="865"/>
    </location>
</feature>
<accession>A0A7M5V535</accession>
<feature type="compositionally biased region" description="Polar residues" evidence="1">
    <location>
        <begin position="1070"/>
        <end position="1079"/>
    </location>
</feature>
<feature type="compositionally biased region" description="Basic and acidic residues" evidence="1">
    <location>
        <begin position="503"/>
        <end position="516"/>
    </location>
</feature>
<sequence>MVLPHVTTTTLLVLTSILLRFTRADLENHVYLFDNPNEPNEENPHYRSLFVDRPSSVNFGNTFERGINDESRFHGGMNEDSRYSGREQGPISSMYETGAIHTFGRPTNQFSLDEKQDSFLRDTSSELKEEGKLEKLMESPLYVQYHKYKEQLRKHQLEGQKEDLYQAAPMDNHAPQEIQQNSQFQTYAEPIASAQPQPQQENQVLAAPHLPRLTALVDPLLRTMNLQSQQNQKPAKTIKTFSGLRPKKSKKKKLVYPSPRFTVTTTGEEALALDHSSKIDANEGDFILKPTAAVVLGNPRPGYESMRAFNPTRKSSSSGKSEKSEQRKEELTISEQAPNVDEMKHDKTKSNKDSSRDKPTNRKGQSHKTRMPNDREEKIHKTTGQKKDTKPVDEEEYNLDDLDENGDYKTVTPLSSEQPKEIHLFAEKVSESAKAESQLAAEAKRAKEMLNKESEGSVTEAQLAAEAKRAKEILDKKLAASGLLPTLTNKEEKTTAKLKMKGFRNDTDSDEQKTDQPLKASDGGKDGLNGQDKPKEEPEEGSKLQELVDEVTKTKDSSEQKKPLDVKLKVETNPEPPKVSMSGDEQLRAPLPATEDAKKVALKLGNGALVTANLDKPEKPKPAMKPIEISENQGRPSHAQLPDDERQVIDEQSMAISTGVPGKGAPGQVVVDSNSPIQSPIKVGIDQPLSNQLSNLVSQSSVQDVAYGQSALAKIHAQETKELQAISDKLKSQQNEIAASAASQQNDIAASTSQNVGNVVNDVAPTEDEERQQVDASATFAATESPLSQQDKIVEQQSIVGTNPTESSIQQKDEGIQQNETPTEASTESSLQQKDLTTQQGLTTPTESSMPQFVPSPSQELGSKSESVEPTEASSQQQQPQQQDLIQESEQREQVEEQHITEEENNMHPDEPMEEAANTKDNIFSFNHPANQIKEYTLNDTKSDGIKEFNNETVSAEQSKEEESMEAEQMSPSDEEQTEQKSSAQNKGVEQKVETSKPVTPKVEVSHLTAEQGELESFTDAVNDRHQEEESVYKGILSDKGSTTSNVKETSEDVGVEKEFTLSEQKKNVTKSGNRTVTADSKWFIVPNKQKEKSNTEKITEMSKKHDQTSVSSDKEISGSSATKGFRMSANKTETSDDSFPGQQRSAAKITDEENGDETSSTNQNEGTSESSNGSSSSSSATNQDKGKSKGFGVPEFGVKDSYKCQECDANSNGSEINKDDGESKNQQEKGSNGPESSDNANADIGSKKGFSMSGADKKNSEKADLTTSTSPDKGSKKGFSMDGDENSSVKDVTSKSETKTEDKSAASNTAPKKGFSMIESGSNAGKEVSSIEATSNVSEVSAPEETSSDSETNVPIEDEKSTEKQGNQRGYVIPSNKGKDDKEAGNNENEQIHGSESEAIVKDEKSKMTDLKIQQKEAASLRSSEKQEEASEAKNEQEDAEGKEFVMPAKGFKSPVKEQDNSQAKNVEADKVEENQTVKESHKPIDDSAEGPGGDVDANNEEQNKDFEIDDETSDKGFATQRKPSPKGFKLTSTRNEEAKSRQNMAKESTKGFPATDSETKTFLKQEKPQRESQSDSEYKGFTTEAVKKPTGFAEAQSKHLVESQPTPFEEEPNSETREEIVSDGEPMDEREAWNKPEQEVDSNKQNEETAASKGQIYHYTVPVNNRGYKPAVTEEPYAEMQREEDKVHQDEADEERIQDTAAGRELTSMGSNTGSTTSETMIDVVEDEKKEPSKNSEDLVKQVQQDLEKEEKDEEAKLNAEKADQKAMTKEAVEYGKIGGEESPLAKEKEEEEEEEAILKAEKSETGNTRENEDKKALEKQLDDNDKEAALKKKEQENEQLKKQKEEAEKKLKAEQTEKAKLKDQMKEQEEEFEKQRKDEKEAQQKDKEEFQKKQEERREKAEKENQKKLEQQKKDSEEKLEQENKKGDTKADQERKEADKVEKQKQIQEEQVERTKKEKEQLEKEKKESEENLEKEQNKMDAEMREQKSAKEKLETEKMKNEAKMKGETKEAEQKLKKEKSEKEKIEAEKKEIKDKLEEERKKSQDTKEKNEEKLKKAEQKQKDLEIEKKELEEKVKNQEKEQQERVEKAKKEAEEKAKKEKKEVEEKAEQEKKELKEKAEQLEKEKKEEEEKTEKLKQEKNEKEEDLKKEKSEKSSKSDIEEEEKDTHAQDVDQANKMIEETRKKTDNPIDRDQQTQLTIENEAAKDMIQQADKLASDKKNETGSTPEEPKEAGNGGTPVTDESAEKKSGESSTLDRISALTTWLNKASTLLKTEHIDLKKKSKVADKKTILERFRNYAKEHSTGTETAAAMPRHNFVLKKQLNYQKYPRKIRTLGTTKWGQQLLAEPTERMVKRYATIMKKFFKKKT</sequence>
<keyword evidence="4" id="KW-1185">Reference proteome</keyword>
<feature type="compositionally biased region" description="Basic and acidic residues" evidence="1">
    <location>
        <begin position="1049"/>
        <end position="1067"/>
    </location>
</feature>
<feature type="compositionally biased region" description="Low complexity" evidence="1">
    <location>
        <begin position="1158"/>
        <end position="1180"/>
    </location>
</feature>
<feature type="compositionally biased region" description="Basic and acidic residues" evidence="1">
    <location>
        <begin position="1293"/>
        <end position="1305"/>
    </location>
</feature>
<proteinExistence type="predicted"/>
<feature type="region of interest" description="Disordered" evidence="1">
    <location>
        <begin position="611"/>
        <end position="678"/>
    </location>
</feature>
<feature type="compositionally biased region" description="Basic and acidic residues" evidence="1">
    <location>
        <begin position="1089"/>
        <end position="1117"/>
    </location>
</feature>
<feature type="compositionally biased region" description="Low complexity" evidence="1">
    <location>
        <begin position="872"/>
        <end position="888"/>
    </location>
</feature>
<feature type="compositionally biased region" description="Basic and acidic residues" evidence="1">
    <location>
        <begin position="371"/>
        <end position="392"/>
    </location>
</feature>
<feature type="compositionally biased region" description="Basic and acidic residues" evidence="1">
    <location>
        <begin position="550"/>
        <end position="572"/>
    </location>
</feature>